<feature type="transmembrane region" description="Helical" evidence="8">
    <location>
        <begin position="71"/>
        <end position="89"/>
    </location>
</feature>
<feature type="transmembrane region" description="Helical" evidence="8">
    <location>
        <begin position="201"/>
        <end position="223"/>
    </location>
</feature>
<keyword evidence="3" id="KW-0813">Transport</keyword>
<feature type="transmembrane region" description="Helical" evidence="8">
    <location>
        <begin position="269"/>
        <end position="286"/>
    </location>
</feature>
<evidence type="ECO:0000256" key="5">
    <source>
        <dbReference type="ARBA" id="ARBA00022692"/>
    </source>
</evidence>
<dbReference type="KEGG" id="lho:LOOC260_100940"/>
<proteinExistence type="inferred from homology"/>
<evidence type="ECO:0000256" key="8">
    <source>
        <dbReference type="SAM" id="Phobius"/>
    </source>
</evidence>
<keyword evidence="7 8" id="KW-0472">Membrane</keyword>
<organism evidence="9 10">
    <name type="scientific">Paucilactobacillus hokkaidonensis JCM 18461</name>
    <dbReference type="NCBI Taxonomy" id="1291742"/>
    <lineage>
        <taxon>Bacteria</taxon>
        <taxon>Bacillati</taxon>
        <taxon>Bacillota</taxon>
        <taxon>Bacilli</taxon>
        <taxon>Lactobacillales</taxon>
        <taxon>Lactobacillaceae</taxon>
        <taxon>Paucilactobacillus</taxon>
    </lineage>
</organism>
<dbReference type="HOGENOM" id="CLU_056175_1_2_9"/>
<dbReference type="InterPro" id="IPR004776">
    <property type="entry name" value="Mem_transp_PIN-like"/>
</dbReference>
<dbReference type="EMBL" id="AP014680">
    <property type="protein sequence ID" value="BAP84673.1"/>
    <property type="molecule type" value="Genomic_DNA"/>
</dbReference>
<evidence type="ECO:0000256" key="7">
    <source>
        <dbReference type="ARBA" id="ARBA00023136"/>
    </source>
</evidence>
<feature type="transmembrane region" description="Helical" evidence="8">
    <location>
        <begin position="36"/>
        <end position="59"/>
    </location>
</feature>
<dbReference type="Gene3D" id="1.20.1530.20">
    <property type="match status" value="1"/>
</dbReference>
<feature type="transmembrane region" description="Helical" evidence="8">
    <location>
        <begin position="235"/>
        <end position="257"/>
    </location>
</feature>
<dbReference type="Proteomes" id="UP000031620">
    <property type="component" value="Chromosome"/>
</dbReference>
<gene>
    <name evidence="9" type="ORF">LOOC260_100940</name>
</gene>
<dbReference type="InterPro" id="IPR038770">
    <property type="entry name" value="Na+/solute_symporter_sf"/>
</dbReference>
<evidence type="ECO:0000313" key="10">
    <source>
        <dbReference type="Proteomes" id="UP000031620"/>
    </source>
</evidence>
<dbReference type="STRING" id="1291742.LOOC260_100940"/>
<name>A0A0A1GV32_9LACO</name>
<keyword evidence="6 8" id="KW-1133">Transmembrane helix</keyword>
<keyword evidence="5 8" id="KW-0812">Transmembrane</keyword>
<accession>A0A0A1GV32</accession>
<comment type="similarity">
    <text evidence="2">Belongs to the auxin efflux carrier (TC 2.A.69) family.</text>
</comment>
<evidence type="ECO:0000256" key="4">
    <source>
        <dbReference type="ARBA" id="ARBA00022475"/>
    </source>
</evidence>
<reference evidence="9 10" key="1">
    <citation type="submission" date="2014-11" db="EMBL/GenBank/DDBJ databases">
        <title>Complete genome sequence and analysis of Lactobacillus hokkaidonensis LOOC260T.</title>
        <authorList>
            <person name="Tanizawa Y."/>
            <person name="Tohno M."/>
            <person name="Kaminuma E."/>
            <person name="Nakamura Y."/>
            <person name="Arita M."/>
        </authorList>
    </citation>
    <scope>NUCLEOTIDE SEQUENCE [LARGE SCALE GENOMIC DNA]</scope>
    <source>
        <strain evidence="9 10">LOOC260</strain>
    </source>
</reference>
<dbReference type="Pfam" id="PF03547">
    <property type="entry name" value="Mem_trans"/>
    <property type="match status" value="1"/>
</dbReference>
<dbReference type="AlphaFoldDB" id="A0A0A1GV32"/>
<dbReference type="PANTHER" id="PTHR36838">
    <property type="entry name" value="AUXIN EFFLUX CARRIER FAMILY PROTEIN"/>
    <property type="match status" value="1"/>
</dbReference>
<evidence type="ECO:0000256" key="3">
    <source>
        <dbReference type="ARBA" id="ARBA00022448"/>
    </source>
</evidence>
<dbReference type="PANTHER" id="PTHR36838:SF1">
    <property type="entry name" value="SLR1864 PROTEIN"/>
    <property type="match status" value="1"/>
</dbReference>
<protein>
    <submittedName>
        <fullName evidence="9">Malate permease</fullName>
    </submittedName>
</protein>
<feature type="transmembrane region" description="Helical" evidence="8">
    <location>
        <begin position="6"/>
        <end position="24"/>
    </location>
</feature>
<feature type="transmembrane region" description="Helical" evidence="8">
    <location>
        <begin position="101"/>
        <end position="125"/>
    </location>
</feature>
<dbReference type="RefSeq" id="WP_041092089.1">
    <property type="nucleotide sequence ID" value="NZ_AP014680.1"/>
</dbReference>
<evidence type="ECO:0000313" key="9">
    <source>
        <dbReference type="EMBL" id="BAP84673.1"/>
    </source>
</evidence>
<comment type="subcellular location">
    <subcellularLocation>
        <location evidence="1">Cell membrane</location>
        <topology evidence="1">Multi-pass membrane protein</topology>
    </subcellularLocation>
</comment>
<keyword evidence="4" id="KW-1003">Cell membrane</keyword>
<feature type="transmembrane region" description="Helical" evidence="8">
    <location>
        <begin position="298"/>
        <end position="317"/>
    </location>
</feature>
<evidence type="ECO:0000256" key="1">
    <source>
        <dbReference type="ARBA" id="ARBA00004651"/>
    </source>
</evidence>
<dbReference type="GO" id="GO:0005886">
    <property type="term" value="C:plasma membrane"/>
    <property type="evidence" value="ECO:0007669"/>
    <property type="project" value="UniProtKB-SubCell"/>
</dbReference>
<feature type="transmembrane region" description="Helical" evidence="8">
    <location>
        <begin position="131"/>
        <end position="150"/>
    </location>
</feature>
<sequence>MTAFITSVESVVEIILVIALGYYLRQRGKFDDHFKGSISFLIMNIALPASIFVSVLKYLTRDKLVELSGGLLYAFISFAIGYLVAWLLSKLLRVRVGRRGTFINMFVNANTIFIGLPLNMALFGVKSMPYFLIYYVMNTVSTWAVGVFFISNDDPTKEKGTKQPFNWKKLLPAPLLGFLVALVFLLLAIPIPGWINSTLSMVGNIVTPMSLIYIGIVLSDAGLKSIHFDKDTIGALAGRFIIAPAIMVSVILISGHIGNVMPSLESSTLIIQSAAPGLAVLPILAGQSHGDVEYATNVVTTSTVLFVVVVPILMAIIS</sequence>
<feature type="transmembrane region" description="Helical" evidence="8">
    <location>
        <begin position="170"/>
        <end position="195"/>
    </location>
</feature>
<dbReference type="GO" id="GO:0055085">
    <property type="term" value="P:transmembrane transport"/>
    <property type="evidence" value="ECO:0007669"/>
    <property type="project" value="InterPro"/>
</dbReference>
<evidence type="ECO:0000256" key="6">
    <source>
        <dbReference type="ARBA" id="ARBA00022989"/>
    </source>
</evidence>
<evidence type="ECO:0000256" key="2">
    <source>
        <dbReference type="ARBA" id="ARBA00010145"/>
    </source>
</evidence>